<reference evidence="2" key="3">
    <citation type="submission" date="2024-02" db="EMBL/GenBank/DDBJ databases">
        <title>Comparative genomics of Cryptococcus and Kwoniella reveals pathogenesis evolution and contrasting modes of karyotype evolution via chromosome fusion or intercentromeric recombination.</title>
        <authorList>
            <person name="Coelho M.A."/>
            <person name="David-Palma M."/>
            <person name="Shea T."/>
            <person name="Bowers K."/>
            <person name="McGinley-Smith S."/>
            <person name="Mohammad A.W."/>
            <person name="Gnirke A."/>
            <person name="Yurkov A.M."/>
            <person name="Nowrousian M."/>
            <person name="Sun S."/>
            <person name="Cuomo C.A."/>
            <person name="Heitman J."/>
        </authorList>
    </citation>
    <scope>NUCLEOTIDE SEQUENCE</scope>
    <source>
        <strain evidence="2">CBS 10117</strain>
    </source>
</reference>
<dbReference type="EMBL" id="CP144530">
    <property type="protein sequence ID" value="WWC58289.1"/>
    <property type="molecule type" value="Genomic_DNA"/>
</dbReference>
<dbReference type="STRING" id="1296121.A0A1A6AG26"/>
<dbReference type="EMBL" id="KI894027">
    <property type="protein sequence ID" value="OBR89009.1"/>
    <property type="molecule type" value="Genomic_DNA"/>
</dbReference>
<reference evidence="2" key="2">
    <citation type="submission" date="2013-07" db="EMBL/GenBank/DDBJ databases">
        <authorList>
            <consortium name="The Broad Institute Genome Sequencing Platform"/>
            <person name="Cuomo C."/>
            <person name="Litvintseva A."/>
            <person name="Chen Y."/>
            <person name="Heitman J."/>
            <person name="Sun S."/>
            <person name="Springer D."/>
            <person name="Dromer F."/>
            <person name="Young S.K."/>
            <person name="Zeng Q."/>
            <person name="Gargeya S."/>
            <person name="Fitzgerald M."/>
            <person name="Abouelleil A."/>
            <person name="Alvarado L."/>
            <person name="Berlin A.M."/>
            <person name="Chapman S.B."/>
            <person name="Dewar J."/>
            <person name="Goldberg J."/>
            <person name="Griggs A."/>
            <person name="Gujja S."/>
            <person name="Hansen M."/>
            <person name="Howarth C."/>
            <person name="Imamovic A."/>
            <person name="Larimer J."/>
            <person name="McCowan C."/>
            <person name="Murphy C."/>
            <person name="Pearson M."/>
            <person name="Priest M."/>
            <person name="Roberts A."/>
            <person name="Saif S."/>
            <person name="Shea T."/>
            <person name="Sykes S."/>
            <person name="Wortman J."/>
            <person name="Nusbaum C."/>
            <person name="Birren B."/>
        </authorList>
    </citation>
    <scope>NUCLEOTIDE SEQUENCE</scope>
    <source>
        <strain evidence="2">CBS 10117</strain>
    </source>
</reference>
<dbReference type="AlphaFoldDB" id="A0A1A6AG26"/>
<organism evidence="1">
    <name type="scientific">Kwoniella dejecticola CBS 10117</name>
    <dbReference type="NCBI Taxonomy" id="1296121"/>
    <lineage>
        <taxon>Eukaryota</taxon>
        <taxon>Fungi</taxon>
        <taxon>Dikarya</taxon>
        <taxon>Basidiomycota</taxon>
        <taxon>Agaricomycotina</taxon>
        <taxon>Tremellomycetes</taxon>
        <taxon>Tremellales</taxon>
        <taxon>Cryptococcaceae</taxon>
        <taxon>Kwoniella</taxon>
    </lineage>
</organism>
<dbReference type="GeneID" id="28964529"/>
<keyword evidence="3" id="KW-1185">Reference proteome</keyword>
<reference evidence="1" key="1">
    <citation type="submission" date="2013-07" db="EMBL/GenBank/DDBJ databases">
        <title>The Genome Sequence of Cryptococcus dejecticola CBS10117.</title>
        <authorList>
            <consortium name="The Broad Institute Genome Sequencing Platform"/>
            <person name="Cuomo C."/>
            <person name="Litvintseva A."/>
            <person name="Chen Y."/>
            <person name="Heitman J."/>
            <person name="Sun S."/>
            <person name="Springer D."/>
            <person name="Dromer F."/>
            <person name="Young S.K."/>
            <person name="Zeng Q."/>
            <person name="Gargeya S."/>
            <person name="Fitzgerald M."/>
            <person name="Abouelleil A."/>
            <person name="Alvarado L."/>
            <person name="Berlin A.M."/>
            <person name="Chapman S.B."/>
            <person name="Dewar J."/>
            <person name="Goldberg J."/>
            <person name="Griggs A."/>
            <person name="Gujja S."/>
            <person name="Hansen M."/>
            <person name="Howarth C."/>
            <person name="Imamovic A."/>
            <person name="Larimer J."/>
            <person name="McCowan C."/>
            <person name="Murphy C."/>
            <person name="Pearson M."/>
            <person name="Priest M."/>
            <person name="Roberts A."/>
            <person name="Saif S."/>
            <person name="Shea T."/>
            <person name="Sykes S."/>
            <person name="Wortman J."/>
            <person name="Nusbaum C."/>
            <person name="Birren B."/>
        </authorList>
    </citation>
    <scope>NUCLEOTIDE SEQUENCE [LARGE SCALE GENOMIC DNA]</scope>
    <source>
        <strain evidence="1">CBS 10117</strain>
    </source>
</reference>
<protein>
    <submittedName>
        <fullName evidence="1">Uncharacterized protein</fullName>
    </submittedName>
</protein>
<dbReference type="OrthoDB" id="10576879at2759"/>
<gene>
    <name evidence="1" type="ORF">I303_00830</name>
    <name evidence="2" type="ORF">I303_100828</name>
</gene>
<dbReference type="VEuPathDB" id="FungiDB:I303_00830"/>
<proteinExistence type="predicted"/>
<sequence>MLNSAGLKESPVPIDAAASDLSLLLDLATTLEARYPSAQEEWLRLFRLCDKYDFYMVRRRLYNRLIDHIRNSPWDVFCIASHLDDTRLAKKAVKKFDNDQSHSELTLNTITLKDASQPTLPYLLGLLQLKKAYGSDGKTWASISKGFKAHTRVRQT</sequence>
<evidence type="ECO:0000313" key="2">
    <source>
        <dbReference type="EMBL" id="WWC58289.1"/>
    </source>
</evidence>
<name>A0A1A6AG26_9TREE</name>
<dbReference type="Proteomes" id="UP000078595">
    <property type="component" value="Chromosome 1"/>
</dbReference>
<evidence type="ECO:0000313" key="1">
    <source>
        <dbReference type="EMBL" id="OBR89009.1"/>
    </source>
</evidence>
<dbReference type="KEGG" id="kdj:28964529"/>
<evidence type="ECO:0000313" key="3">
    <source>
        <dbReference type="Proteomes" id="UP000078595"/>
    </source>
</evidence>
<dbReference type="RefSeq" id="XP_018266851.1">
    <property type="nucleotide sequence ID" value="XM_018404197.1"/>
</dbReference>
<accession>A0A1A6AG26</accession>